<evidence type="ECO:0000256" key="15">
    <source>
        <dbReference type="ARBA" id="ARBA00024867"/>
    </source>
</evidence>
<feature type="transmembrane region" description="Helical" evidence="18">
    <location>
        <begin position="316"/>
        <end position="338"/>
    </location>
</feature>
<keyword evidence="11" id="KW-0067">ATP-binding</keyword>
<evidence type="ECO:0000256" key="5">
    <source>
        <dbReference type="ARBA" id="ARBA00022475"/>
    </source>
</evidence>
<dbReference type="InterPro" id="IPR036890">
    <property type="entry name" value="HATPase_C_sf"/>
</dbReference>
<evidence type="ECO:0000256" key="7">
    <source>
        <dbReference type="ARBA" id="ARBA00022679"/>
    </source>
</evidence>
<comment type="subcellular location">
    <subcellularLocation>
        <location evidence="2">Cell membrane</location>
        <topology evidence="2">Multi-pass membrane protein</topology>
    </subcellularLocation>
</comment>
<proteinExistence type="predicted"/>
<dbReference type="Gene3D" id="6.10.340.10">
    <property type="match status" value="1"/>
</dbReference>
<dbReference type="AlphaFoldDB" id="A0A1I2UES3"/>
<dbReference type="Pfam" id="PF02518">
    <property type="entry name" value="HATPase_c"/>
    <property type="match status" value="1"/>
</dbReference>
<keyword evidence="17" id="KW-0175">Coiled coil</keyword>
<gene>
    <name evidence="22" type="ORF">SAMN05660649_02576</name>
</gene>
<dbReference type="PRINTS" id="PR00344">
    <property type="entry name" value="BCTRLSENSOR"/>
</dbReference>
<dbReference type="STRING" id="341036.SAMN05660649_02576"/>
<keyword evidence="23" id="KW-1185">Reference proteome</keyword>
<dbReference type="InterPro" id="IPR003660">
    <property type="entry name" value="HAMP_dom"/>
</dbReference>
<evidence type="ECO:0000256" key="17">
    <source>
        <dbReference type="SAM" id="Coils"/>
    </source>
</evidence>
<dbReference type="SUPFAM" id="SSF55781">
    <property type="entry name" value="GAF domain-like"/>
    <property type="match status" value="1"/>
</dbReference>
<evidence type="ECO:0000256" key="9">
    <source>
        <dbReference type="ARBA" id="ARBA00022741"/>
    </source>
</evidence>
<dbReference type="Gene3D" id="1.10.287.130">
    <property type="match status" value="1"/>
</dbReference>
<evidence type="ECO:0000313" key="23">
    <source>
        <dbReference type="Proteomes" id="UP000199337"/>
    </source>
</evidence>
<dbReference type="GO" id="GO:0005886">
    <property type="term" value="C:plasma membrane"/>
    <property type="evidence" value="ECO:0007669"/>
    <property type="project" value="UniProtKB-SubCell"/>
</dbReference>
<evidence type="ECO:0000259" key="21">
    <source>
        <dbReference type="PROSITE" id="PS50885"/>
    </source>
</evidence>
<name>A0A1I2UES3_9FIRM</name>
<dbReference type="PROSITE" id="PS50885">
    <property type="entry name" value="HAMP"/>
    <property type="match status" value="1"/>
</dbReference>
<feature type="domain" description="HAMP" evidence="21">
    <location>
        <begin position="339"/>
        <end position="391"/>
    </location>
</feature>
<keyword evidence="10 22" id="KW-0418">Kinase</keyword>
<reference evidence="23" key="1">
    <citation type="submission" date="2016-10" db="EMBL/GenBank/DDBJ databases">
        <authorList>
            <person name="Varghese N."/>
            <person name="Submissions S."/>
        </authorList>
    </citation>
    <scope>NUCLEOTIDE SEQUENCE [LARGE SCALE GENOMIC DNA]</scope>
    <source>
        <strain evidence="23">DSM 17038</strain>
    </source>
</reference>
<dbReference type="InterPro" id="IPR011006">
    <property type="entry name" value="CheY-like_superfamily"/>
</dbReference>
<dbReference type="InterPro" id="IPR029151">
    <property type="entry name" value="Sensor-like_sf"/>
</dbReference>
<comment type="function">
    <text evidence="15">May play the central regulatory role in sporulation. It may be an element of the effector pathway responsible for the activation of sporulation genes in response to nutritional stress. Spo0A may act in concert with spo0H (a sigma factor) to control the expression of some genes that are critical to the sporulation process.</text>
</comment>
<feature type="modified residue" description="4-aspartylphosphate" evidence="16">
    <location>
        <position position="944"/>
    </location>
</feature>
<dbReference type="PROSITE" id="PS50110">
    <property type="entry name" value="RESPONSE_REGULATORY"/>
    <property type="match status" value="1"/>
</dbReference>
<dbReference type="Proteomes" id="UP000199337">
    <property type="component" value="Unassembled WGS sequence"/>
</dbReference>
<keyword evidence="12 18" id="KW-1133">Transmembrane helix</keyword>
<dbReference type="CDD" id="cd06225">
    <property type="entry name" value="HAMP"/>
    <property type="match status" value="1"/>
</dbReference>
<dbReference type="SUPFAM" id="SSF47384">
    <property type="entry name" value="Homodimeric domain of signal transducing histidine kinase"/>
    <property type="match status" value="1"/>
</dbReference>
<dbReference type="SMART" id="SM00387">
    <property type="entry name" value="HATPase_c"/>
    <property type="match status" value="1"/>
</dbReference>
<feature type="coiled-coil region" evidence="17">
    <location>
        <begin position="549"/>
        <end position="593"/>
    </location>
</feature>
<dbReference type="SMART" id="SM00448">
    <property type="entry name" value="REC"/>
    <property type="match status" value="1"/>
</dbReference>
<dbReference type="GO" id="GO:0000155">
    <property type="term" value="F:phosphorelay sensor kinase activity"/>
    <property type="evidence" value="ECO:0007669"/>
    <property type="project" value="InterPro"/>
</dbReference>
<evidence type="ECO:0000256" key="16">
    <source>
        <dbReference type="PROSITE-ProRule" id="PRU00169"/>
    </source>
</evidence>
<keyword evidence="5" id="KW-1003">Cell membrane</keyword>
<evidence type="ECO:0000256" key="3">
    <source>
        <dbReference type="ARBA" id="ARBA00012438"/>
    </source>
</evidence>
<feature type="domain" description="Histidine kinase" evidence="19">
    <location>
        <begin position="621"/>
        <end position="838"/>
    </location>
</feature>
<keyword evidence="7" id="KW-0808">Transferase</keyword>
<organism evidence="22 23">
    <name type="scientific">Desulfotruncus arcticus DSM 17038</name>
    <dbReference type="NCBI Taxonomy" id="1121424"/>
    <lineage>
        <taxon>Bacteria</taxon>
        <taxon>Bacillati</taxon>
        <taxon>Bacillota</taxon>
        <taxon>Clostridia</taxon>
        <taxon>Eubacteriales</taxon>
        <taxon>Desulfallaceae</taxon>
        <taxon>Desulfotruncus</taxon>
    </lineage>
</organism>
<evidence type="ECO:0000313" key="22">
    <source>
        <dbReference type="EMBL" id="SFG75550.1"/>
    </source>
</evidence>
<dbReference type="EC" id="2.7.13.3" evidence="3"/>
<keyword evidence="9" id="KW-0547">Nucleotide-binding</keyword>
<evidence type="ECO:0000259" key="20">
    <source>
        <dbReference type="PROSITE" id="PS50110"/>
    </source>
</evidence>
<dbReference type="CDD" id="cd00082">
    <property type="entry name" value="HisKA"/>
    <property type="match status" value="1"/>
</dbReference>
<dbReference type="InterPro" id="IPR003661">
    <property type="entry name" value="HisK_dim/P_dom"/>
</dbReference>
<dbReference type="InterPro" id="IPR004358">
    <property type="entry name" value="Sig_transdc_His_kin-like_C"/>
</dbReference>
<evidence type="ECO:0000256" key="10">
    <source>
        <dbReference type="ARBA" id="ARBA00022777"/>
    </source>
</evidence>
<dbReference type="FunFam" id="3.30.565.10:FF:000023">
    <property type="entry name" value="PAS domain-containing sensor histidine kinase"/>
    <property type="match status" value="1"/>
</dbReference>
<evidence type="ECO:0000256" key="18">
    <source>
        <dbReference type="SAM" id="Phobius"/>
    </source>
</evidence>
<dbReference type="SUPFAM" id="SSF52172">
    <property type="entry name" value="CheY-like"/>
    <property type="match status" value="1"/>
</dbReference>
<dbReference type="Gene3D" id="3.40.50.2300">
    <property type="match status" value="1"/>
</dbReference>
<dbReference type="RefSeq" id="WP_092471785.1">
    <property type="nucleotide sequence ID" value="NZ_FOOX01000009.1"/>
</dbReference>
<dbReference type="SUPFAM" id="SSF103190">
    <property type="entry name" value="Sensory domain-like"/>
    <property type="match status" value="1"/>
</dbReference>
<dbReference type="Pfam" id="PF00512">
    <property type="entry name" value="HisKA"/>
    <property type="match status" value="1"/>
</dbReference>
<feature type="domain" description="Response regulatory" evidence="20">
    <location>
        <begin position="895"/>
        <end position="990"/>
    </location>
</feature>
<dbReference type="Gene3D" id="3.30.565.10">
    <property type="entry name" value="Histidine kinase-like ATPase, C-terminal domain"/>
    <property type="match status" value="1"/>
</dbReference>
<comment type="catalytic activity">
    <reaction evidence="1">
        <text>ATP + protein L-histidine = ADP + protein N-phospho-L-histidine.</text>
        <dbReference type="EC" id="2.7.13.3"/>
    </reaction>
</comment>
<dbReference type="Pfam" id="PF13185">
    <property type="entry name" value="GAF_2"/>
    <property type="match status" value="1"/>
</dbReference>
<dbReference type="CDD" id="cd16922">
    <property type="entry name" value="HATPase_EvgS-ArcB-TorS-like"/>
    <property type="match status" value="1"/>
</dbReference>
<evidence type="ECO:0000256" key="6">
    <source>
        <dbReference type="ARBA" id="ARBA00022553"/>
    </source>
</evidence>
<evidence type="ECO:0000256" key="4">
    <source>
        <dbReference type="ARBA" id="ARBA00018672"/>
    </source>
</evidence>
<evidence type="ECO:0000259" key="19">
    <source>
        <dbReference type="PROSITE" id="PS50109"/>
    </source>
</evidence>
<protein>
    <recommendedName>
        <fullName evidence="4">Stage 0 sporulation protein A homolog</fullName>
        <ecNumber evidence="3">2.7.13.3</ecNumber>
    </recommendedName>
</protein>
<dbReference type="SMART" id="SM00065">
    <property type="entry name" value="GAF"/>
    <property type="match status" value="1"/>
</dbReference>
<dbReference type="PANTHER" id="PTHR43047">
    <property type="entry name" value="TWO-COMPONENT HISTIDINE PROTEIN KINASE"/>
    <property type="match status" value="1"/>
</dbReference>
<dbReference type="InterPro" id="IPR036097">
    <property type="entry name" value="HisK_dim/P_sf"/>
</dbReference>
<dbReference type="SMART" id="SM00304">
    <property type="entry name" value="HAMP"/>
    <property type="match status" value="1"/>
</dbReference>
<dbReference type="GO" id="GO:0005524">
    <property type="term" value="F:ATP binding"/>
    <property type="evidence" value="ECO:0007669"/>
    <property type="project" value="UniProtKB-KW"/>
</dbReference>
<keyword evidence="6 16" id="KW-0597">Phosphoprotein</keyword>
<dbReference type="InterPro" id="IPR005467">
    <property type="entry name" value="His_kinase_dom"/>
</dbReference>
<evidence type="ECO:0000256" key="2">
    <source>
        <dbReference type="ARBA" id="ARBA00004651"/>
    </source>
</evidence>
<keyword evidence="8 18" id="KW-0812">Transmembrane</keyword>
<evidence type="ECO:0000256" key="13">
    <source>
        <dbReference type="ARBA" id="ARBA00023012"/>
    </source>
</evidence>
<accession>A0A1I2UES3</accession>
<dbReference type="Pfam" id="PF02743">
    <property type="entry name" value="dCache_1"/>
    <property type="match status" value="1"/>
</dbReference>
<dbReference type="InterPro" id="IPR033479">
    <property type="entry name" value="dCache_1"/>
</dbReference>
<evidence type="ECO:0000256" key="14">
    <source>
        <dbReference type="ARBA" id="ARBA00023136"/>
    </source>
</evidence>
<dbReference type="SUPFAM" id="SSF55874">
    <property type="entry name" value="ATPase domain of HSP90 chaperone/DNA topoisomerase II/histidine kinase"/>
    <property type="match status" value="1"/>
</dbReference>
<dbReference type="PROSITE" id="PS50109">
    <property type="entry name" value="HIS_KIN"/>
    <property type="match status" value="1"/>
</dbReference>
<dbReference type="CDD" id="cd18773">
    <property type="entry name" value="PDC1_HK_sensor"/>
    <property type="match status" value="1"/>
</dbReference>
<dbReference type="OrthoDB" id="9809348at2"/>
<dbReference type="InterPro" id="IPR001789">
    <property type="entry name" value="Sig_transdc_resp-reg_receiver"/>
</dbReference>
<sequence>MKPETHFPYKQSFQQLNINFKDSIRFKLMTTVIIITSVFVALFLYLNYVNEIKRLNQQVNNNFSLLADILKNDTNRWLTYRENDVASMAANPLIQQYLSDIMSGSAGSSRARTELLRYWMEVKAQYGVYDEIYFVSKDGEIMVSTNPEREHILRPQDAIINKPLTTGSIYFQDAYMSYYNNKPSIAYSTPVRNLSQNHPKNAGYAGVLVCRIDIQTVLQPMLESQVNLGKTGEVILINENNTAITELRNRPGSALNYNLKSEPALKVTQGEEGLLKGLGYNGQEIVSVYRYLPQTGWGIIIRQETSEIYGPVKYNALRFTITGLSALLLMLLIMYITFSRFLKPVKEMADVARDISRGNLSRRTQIQSRDEIGVLGQTLNSMADDLEQQFKVQKTRQDVLVALSSNLNMCDILNRGLNIICRSYSYNVGAIFLVDDQKKTLLCKAMYCPGQKLNRKEAIKMGEGLEGFAALTQGVQLVTGITEDTVYTVNWLGGSLQPAAIVAIPVAFGSETLGVISLASVNGIDQRDINELTDIGNLFGVAINNNLSHEETQRLSHNLQELNEQLAQQNEELNAQSEELLSQTEELQAQSEELLGVTDELQKKNHELERVGEQKSRFVATLSHELRAPLNAVISFSDVLLDKVMGELNQQQEKYLREILNSGQHLLNLINDLLDHSKIEAGQLELKIEEVDPSAPLEEAITMVSADISRNRLVITNSIKPHSYLVAADRDRLKQVFLNLLTNAVKFTPKSGQITIGARVNNLVVEFWVADTGIGIDKKDQDIIFEEFKQGENASGTIGTGLGLAITKKLLELQGGKIFVSSAKEQGATFTFTLPLVDVGLAGLTGQREASHAESQIKSKSIGTPIMFLQKPVDKAVLLEHLERIQHQHAGAPLTVMVIDDDPVIRGYLAAVLAPRGYKFLEASNGLKGIEKACDQKPDIIILDIIMPGANGFEVMDKLGEESWVRDLHIFILTSKNLTQEERNYLESRF</sequence>
<evidence type="ECO:0000256" key="12">
    <source>
        <dbReference type="ARBA" id="ARBA00022989"/>
    </source>
</evidence>
<dbReference type="InterPro" id="IPR003594">
    <property type="entry name" value="HATPase_dom"/>
</dbReference>
<dbReference type="SUPFAM" id="SSF158472">
    <property type="entry name" value="HAMP domain-like"/>
    <property type="match status" value="1"/>
</dbReference>
<dbReference type="InterPro" id="IPR029016">
    <property type="entry name" value="GAF-like_dom_sf"/>
</dbReference>
<feature type="transmembrane region" description="Helical" evidence="18">
    <location>
        <begin position="28"/>
        <end position="48"/>
    </location>
</feature>
<evidence type="ECO:0000256" key="8">
    <source>
        <dbReference type="ARBA" id="ARBA00022692"/>
    </source>
</evidence>
<dbReference type="SMART" id="SM00388">
    <property type="entry name" value="HisKA"/>
    <property type="match status" value="1"/>
</dbReference>
<evidence type="ECO:0000256" key="11">
    <source>
        <dbReference type="ARBA" id="ARBA00022840"/>
    </source>
</evidence>
<dbReference type="Pfam" id="PF00672">
    <property type="entry name" value="HAMP"/>
    <property type="match status" value="1"/>
</dbReference>
<keyword evidence="13" id="KW-0902">Two-component regulatory system</keyword>
<dbReference type="EMBL" id="FOOX01000009">
    <property type="protein sequence ID" value="SFG75550.1"/>
    <property type="molecule type" value="Genomic_DNA"/>
</dbReference>
<dbReference type="InterPro" id="IPR003018">
    <property type="entry name" value="GAF"/>
</dbReference>
<dbReference type="GO" id="GO:0009927">
    <property type="term" value="F:histidine phosphotransfer kinase activity"/>
    <property type="evidence" value="ECO:0007669"/>
    <property type="project" value="TreeGrafter"/>
</dbReference>
<keyword evidence="14 18" id="KW-0472">Membrane</keyword>
<evidence type="ECO:0000256" key="1">
    <source>
        <dbReference type="ARBA" id="ARBA00000085"/>
    </source>
</evidence>
<dbReference type="Pfam" id="PF00072">
    <property type="entry name" value="Response_reg"/>
    <property type="match status" value="1"/>
</dbReference>
<dbReference type="PANTHER" id="PTHR43047:SF72">
    <property type="entry name" value="OSMOSENSING HISTIDINE PROTEIN KINASE SLN1"/>
    <property type="match status" value="1"/>
</dbReference>
<dbReference type="Gene3D" id="3.30.450.20">
    <property type="entry name" value="PAS domain"/>
    <property type="match status" value="1"/>
</dbReference>
<dbReference type="Gene3D" id="3.30.450.40">
    <property type="match status" value="1"/>
</dbReference>